<evidence type="ECO:0000259" key="2">
    <source>
        <dbReference type="Pfam" id="PF09374"/>
    </source>
</evidence>
<protein>
    <submittedName>
        <fullName evidence="3">ZliS Lysozyme family protein</fullName>
    </submittedName>
</protein>
<dbReference type="InterPro" id="IPR018537">
    <property type="entry name" value="Peptidoglycan-bd_3"/>
</dbReference>
<evidence type="ECO:0000313" key="6">
    <source>
        <dbReference type="EMBL" id="CAB4201996.1"/>
    </source>
</evidence>
<proteinExistence type="predicted"/>
<gene>
    <name evidence="5" type="ORF">UFOVP1010_8</name>
    <name evidence="6" type="ORF">UFOVP1359_49</name>
    <name evidence="3" type="ORF">UFOVP838_47</name>
    <name evidence="4" type="ORF">UFOVP932_20</name>
</gene>
<dbReference type="EMBL" id="LR796955">
    <property type="protein sequence ID" value="CAB4177554.1"/>
    <property type="molecule type" value="Genomic_DNA"/>
</dbReference>
<accession>A0A6J5PCB9</accession>
<dbReference type="EMBL" id="LR796792">
    <property type="protein sequence ID" value="CAB4166735.1"/>
    <property type="molecule type" value="Genomic_DNA"/>
</dbReference>
<dbReference type="Pfam" id="PF05838">
    <property type="entry name" value="Glyco_hydro_108"/>
    <property type="match status" value="1"/>
</dbReference>
<dbReference type="Gene3D" id="1.20.141.10">
    <property type="entry name" value="Chitosanase, subunit A, domain 1"/>
    <property type="match status" value="1"/>
</dbReference>
<evidence type="ECO:0000259" key="1">
    <source>
        <dbReference type="Pfam" id="PF05838"/>
    </source>
</evidence>
<evidence type="ECO:0000313" key="5">
    <source>
        <dbReference type="EMBL" id="CAB4177554.1"/>
    </source>
</evidence>
<feature type="domain" description="Peptidoglycan binding" evidence="2">
    <location>
        <begin position="96"/>
        <end position="158"/>
    </location>
</feature>
<name>A0A6J5PCB9_9CAUD</name>
<dbReference type="InterPro" id="IPR008565">
    <property type="entry name" value="TtsA-like_GH18_dom"/>
</dbReference>
<dbReference type="EMBL" id="LR796880">
    <property type="protein sequence ID" value="CAB4171670.1"/>
    <property type="molecule type" value="Genomic_DNA"/>
</dbReference>
<feature type="domain" description="TtsA-like Glycoside hydrolase family 108" evidence="1">
    <location>
        <begin position="11"/>
        <end position="93"/>
    </location>
</feature>
<dbReference type="EMBL" id="LR797309">
    <property type="protein sequence ID" value="CAB4201996.1"/>
    <property type="molecule type" value="Genomic_DNA"/>
</dbReference>
<sequence length="169" mass="18254">MIANFDDAFALMLRHEGGYVNNPLDPGGRTNLGVTQKAWEAYVGHAVDEADMRALTPDVVKPFYKAKYWDKVRGDELPDGVDYAVFDLAVNSGVGRASKLLQSAVGVPADGMVGAKTLAAVNACNAADLAKDICDMRLNFLKSLSTFATFGKGWERRVVEVKDHAVAMT</sequence>
<evidence type="ECO:0000313" key="3">
    <source>
        <dbReference type="EMBL" id="CAB4166735.1"/>
    </source>
</evidence>
<evidence type="ECO:0000313" key="4">
    <source>
        <dbReference type="EMBL" id="CAB4171670.1"/>
    </source>
</evidence>
<dbReference type="SUPFAM" id="SSF53955">
    <property type="entry name" value="Lysozyme-like"/>
    <property type="match status" value="1"/>
</dbReference>
<dbReference type="CDD" id="cd13926">
    <property type="entry name" value="N-acetylmuramidase_GH108"/>
    <property type="match status" value="1"/>
</dbReference>
<dbReference type="InterPro" id="IPR023346">
    <property type="entry name" value="Lysozyme-like_dom_sf"/>
</dbReference>
<dbReference type="Pfam" id="PF09374">
    <property type="entry name" value="PG_binding_3"/>
    <property type="match status" value="1"/>
</dbReference>
<reference evidence="3" key="1">
    <citation type="submission" date="2020-04" db="EMBL/GenBank/DDBJ databases">
        <authorList>
            <person name="Chiriac C."/>
            <person name="Salcher M."/>
            <person name="Ghai R."/>
            <person name="Kavagutti S V."/>
        </authorList>
    </citation>
    <scope>NUCLEOTIDE SEQUENCE</scope>
</reference>
<organism evidence="3">
    <name type="scientific">uncultured Caudovirales phage</name>
    <dbReference type="NCBI Taxonomy" id="2100421"/>
    <lineage>
        <taxon>Viruses</taxon>
        <taxon>Duplodnaviria</taxon>
        <taxon>Heunggongvirae</taxon>
        <taxon>Uroviricota</taxon>
        <taxon>Caudoviricetes</taxon>
        <taxon>Peduoviridae</taxon>
        <taxon>Maltschvirus</taxon>
        <taxon>Maltschvirus maltsch</taxon>
    </lineage>
</organism>